<dbReference type="SMART" id="SM00385">
    <property type="entry name" value="CYCLIN"/>
    <property type="match status" value="2"/>
</dbReference>
<accession>T2MI07</accession>
<dbReference type="InterPro" id="IPR036915">
    <property type="entry name" value="Cyclin-like_sf"/>
</dbReference>
<dbReference type="AlphaFoldDB" id="T2MI07"/>
<dbReference type="Pfam" id="PF21797">
    <property type="entry name" value="CycT2-like_C"/>
    <property type="match status" value="1"/>
</dbReference>
<evidence type="ECO:0000256" key="1">
    <source>
        <dbReference type="ARBA" id="ARBA00023127"/>
    </source>
</evidence>
<feature type="region of interest" description="Disordered" evidence="3">
    <location>
        <begin position="252"/>
        <end position="296"/>
    </location>
</feature>
<feature type="compositionally biased region" description="Basic and acidic residues" evidence="3">
    <location>
        <begin position="346"/>
        <end position="362"/>
    </location>
</feature>
<protein>
    <submittedName>
        <fullName evidence="6">Cyclin-K</fullName>
    </submittedName>
</protein>
<gene>
    <name evidence="6" type="primary">CCNK</name>
</gene>
<dbReference type="PANTHER" id="PTHR10026">
    <property type="entry name" value="CYCLIN"/>
    <property type="match status" value="1"/>
</dbReference>
<dbReference type="Gene3D" id="1.10.472.10">
    <property type="entry name" value="Cyclin-like"/>
    <property type="match status" value="2"/>
</dbReference>
<dbReference type="EMBL" id="HAAD01005507">
    <property type="protein sequence ID" value="CDG71739.1"/>
    <property type="molecule type" value="mRNA"/>
</dbReference>
<evidence type="ECO:0000256" key="3">
    <source>
        <dbReference type="SAM" id="MobiDB-lite"/>
    </source>
</evidence>
<dbReference type="InterPro" id="IPR013763">
    <property type="entry name" value="Cyclin-like_dom"/>
</dbReference>
<feature type="region of interest" description="Disordered" evidence="3">
    <location>
        <begin position="457"/>
        <end position="481"/>
    </location>
</feature>
<comment type="similarity">
    <text evidence="2">Belongs to the cyclin family.</text>
</comment>
<feature type="domain" description="Cyclin C-terminal" evidence="5">
    <location>
        <begin position="150"/>
        <end position="291"/>
    </location>
</feature>
<feature type="region of interest" description="Disordered" evidence="3">
    <location>
        <begin position="691"/>
        <end position="728"/>
    </location>
</feature>
<dbReference type="InterPro" id="IPR006671">
    <property type="entry name" value="Cyclin_N"/>
</dbReference>
<dbReference type="GO" id="GO:0006357">
    <property type="term" value="P:regulation of transcription by RNA polymerase II"/>
    <property type="evidence" value="ECO:0007669"/>
    <property type="project" value="InterPro"/>
</dbReference>
<dbReference type="CDD" id="cd20530">
    <property type="entry name" value="CYCLIN_CCNK_rpt1"/>
    <property type="match status" value="1"/>
</dbReference>
<dbReference type="Pfam" id="PF00134">
    <property type="entry name" value="Cyclin_N"/>
    <property type="match status" value="1"/>
</dbReference>
<sequence>METVDTVWYLLEMHWYHTTEVIELQTPSRNDGIDYETEARYRKEGARFIMELGNKLGLRYLTMATGIVFYHRFYMFHSFKEFSRWVTGASCLFLAGKVEETPKKCRDVLKVAQQSLSSKHFKTFGENPREEVMICERIILQTIKFDLQTNHPYQYLIKYGKLLKGEKSKVNELVQKAWIFINDSLSTTLCLLYKPQVIAIAVLLLAFKMSNQNIRDFISKPRNDWWKTFHVDATEADLEDICKELMNMYEGKPPRRRFPHKHSVAMKKKSSPSNSGSPKAKKQKAADLPSLSHTSSPSVVISATVTSLPSNSLPKKPVVSTASEAIQDSKQGLVSAKTPSVSTSSKDLERQKQDHQHAEPNVKAKVLNQQASVSQPLYPDQLSNQTTSGNSQILQSSTHQVQHAVQATQQPMPSHAQSDVTQKPVTLAQAPILDHMSSFFQSNPSYSFMPSHPFPQPPFASLIPPTFPQQPLHPPQGQQTYQQNNYQATIPQNQEYQPNVQQSQGGFQPINQHKQLNYQASNQQPPNNYQPSGQQNPGNYQATNQPNHNFMSQQPSHQTNFMNAVPTARNMYQNNSFCSYTGGVPSAAPPGSPFVPQNRMPQHVPPPYPPAPWLSNPGTPPANSNKPPWMHKRFDGDFCVFIKTRFVETMDYVKKIRLKVMRVKFQKIYIALRLKKVLFYKYVVITYSEGRGERGGQSDSDSEADGREYENNEEEDETTPTPSRKHHKSKITVNLVTFTKVSTNKVANICKQLACEGIDIPTQCQSAIYKSTIKEPIKLKEEKLVLTL</sequence>
<feature type="compositionally biased region" description="Polar residues" evidence="3">
    <location>
        <begin position="378"/>
        <end position="397"/>
    </location>
</feature>
<feature type="region of interest" description="Disordered" evidence="3">
    <location>
        <begin position="323"/>
        <end position="365"/>
    </location>
</feature>
<feature type="region of interest" description="Disordered" evidence="3">
    <location>
        <begin position="378"/>
        <end position="422"/>
    </location>
</feature>
<feature type="compositionally biased region" description="Low complexity" evidence="3">
    <location>
        <begin position="398"/>
        <end position="410"/>
    </location>
</feature>
<organism evidence="6">
    <name type="scientific">Hydra vulgaris</name>
    <name type="common">Hydra</name>
    <name type="synonym">Hydra attenuata</name>
    <dbReference type="NCBI Taxonomy" id="6087"/>
    <lineage>
        <taxon>Eukaryota</taxon>
        <taxon>Metazoa</taxon>
        <taxon>Cnidaria</taxon>
        <taxon>Hydrozoa</taxon>
        <taxon>Hydroidolina</taxon>
        <taxon>Anthoathecata</taxon>
        <taxon>Aplanulata</taxon>
        <taxon>Hydridae</taxon>
        <taxon>Hydra</taxon>
    </lineage>
</organism>
<dbReference type="SMART" id="SM01332">
    <property type="entry name" value="Cyclin_C"/>
    <property type="match status" value="1"/>
</dbReference>
<evidence type="ECO:0000256" key="2">
    <source>
        <dbReference type="RuleBase" id="RU000383"/>
    </source>
</evidence>
<name>T2MI07_HYDVU</name>
<evidence type="ECO:0000259" key="5">
    <source>
        <dbReference type="SMART" id="SM01332"/>
    </source>
</evidence>
<reference evidence="6" key="1">
    <citation type="journal article" date="2013" name="Genome Biol. Evol.">
        <title>Punctuated emergences of genetic and phenotypic innovations in eumetazoan, bilaterian, euteleostome, and hominidae ancestors.</title>
        <authorList>
            <person name="Wenger Y."/>
            <person name="Galliot B."/>
        </authorList>
    </citation>
    <scope>NUCLEOTIDE SEQUENCE</scope>
    <source>
        <tissue evidence="6">Whole animals</tissue>
    </source>
</reference>
<feature type="compositionally biased region" description="Pro residues" evidence="3">
    <location>
        <begin position="465"/>
        <end position="474"/>
    </location>
</feature>
<evidence type="ECO:0000313" key="6">
    <source>
        <dbReference type="EMBL" id="CDG71739.1"/>
    </source>
</evidence>
<feature type="domain" description="Cyclin-like" evidence="4">
    <location>
        <begin position="154"/>
        <end position="247"/>
    </location>
</feature>
<dbReference type="OrthoDB" id="25002at2759"/>
<feature type="region of interest" description="Disordered" evidence="3">
    <location>
        <begin position="520"/>
        <end position="547"/>
    </location>
</feature>
<dbReference type="InterPro" id="IPR043198">
    <property type="entry name" value="Cyclin/Ssn8"/>
</dbReference>
<feature type="compositionally biased region" description="Polar residues" evidence="3">
    <location>
        <begin position="323"/>
        <end position="345"/>
    </location>
</feature>
<dbReference type="GO" id="GO:0016538">
    <property type="term" value="F:cyclin-dependent protein serine/threonine kinase regulator activity"/>
    <property type="evidence" value="ECO:0007669"/>
    <property type="project" value="InterPro"/>
</dbReference>
<dbReference type="SUPFAM" id="SSF47954">
    <property type="entry name" value="Cyclin-like"/>
    <property type="match status" value="2"/>
</dbReference>
<feature type="compositionally biased region" description="Basic residues" evidence="3">
    <location>
        <begin position="254"/>
        <end position="270"/>
    </location>
</feature>
<proteinExistence type="evidence at transcript level"/>
<feature type="compositionally biased region" description="Polar residues" evidence="3">
    <location>
        <begin position="411"/>
        <end position="422"/>
    </location>
</feature>
<evidence type="ECO:0000259" key="4">
    <source>
        <dbReference type="SMART" id="SM00385"/>
    </source>
</evidence>
<keyword evidence="1 2" id="KW-0195">Cyclin</keyword>
<dbReference type="InterPro" id="IPR004367">
    <property type="entry name" value="Cyclin_C-dom"/>
</dbReference>
<feature type="domain" description="Cyclin-like" evidence="4">
    <location>
        <begin position="47"/>
        <end position="141"/>
    </location>
</feature>